<keyword evidence="4" id="KW-1185">Reference proteome</keyword>
<dbReference type="InterPro" id="IPR052928">
    <property type="entry name" value="Desiccation-related_membrane"/>
</dbReference>
<proteinExistence type="predicted"/>
<sequence>MSEQKPNYNDVRNNYDVYGNQGIEGSEVNAYLPQPYEHKTESLYDESNVNVKDFVIGAFVGGIVGAAAALFLAPKTGKELREDVATQASQIKVKSIELSSTAKEKSAQISKTLQEQSGQLVDKVKSIKSKTTQPLDDGTASSEGEEPIDIMETMEKTIAEYEAETNEPTAVSLALEEAVEVVESVTKEAKAEASKNR</sequence>
<dbReference type="OrthoDB" id="9810874at2"/>
<dbReference type="RefSeq" id="WP_053416651.1">
    <property type="nucleotide sequence ID" value="NZ_JBHVNE010000008.1"/>
</dbReference>
<evidence type="ECO:0000256" key="1">
    <source>
        <dbReference type="SAM" id="MobiDB-lite"/>
    </source>
</evidence>
<evidence type="ECO:0000313" key="3">
    <source>
        <dbReference type="EMBL" id="KOO52488.1"/>
    </source>
</evidence>
<gene>
    <name evidence="3" type="ORF">AMD00_08875</name>
</gene>
<keyword evidence="2" id="KW-0472">Membrane</keyword>
<organism evidence="3 4">
    <name type="scientific">Viridibacillus arvi</name>
    <dbReference type="NCBI Taxonomy" id="263475"/>
    <lineage>
        <taxon>Bacteria</taxon>
        <taxon>Bacillati</taxon>
        <taxon>Bacillota</taxon>
        <taxon>Bacilli</taxon>
        <taxon>Bacillales</taxon>
        <taxon>Caryophanaceae</taxon>
        <taxon>Viridibacillus</taxon>
    </lineage>
</organism>
<name>A0A0M0LP68_9BACL</name>
<evidence type="ECO:0008006" key="5">
    <source>
        <dbReference type="Google" id="ProtNLM"/>
    </source>
</evidence>
<dbReference type="STRING" id="263475.AMD00_08875"/>
<comment type="caution">
    <text evidence="3">The sequence shown here is derived from an EMBL/GenBank/DDBJ whole genome shotgun (WGS) entry which is preliminary data.</text>
</comment>
<dbReference type="Pfam" id="PF12732">
    <property type="entry name" value="YtxH"/>
    <property type="match status" value="1"/>
</dbReference>
<reference evidence="4" key="1">
    <citation type="submission" date="2015-08" db="EMBL/GenBank/DDBJ databases">
        <title>Fjat-10028 dsm 16317.</title>
        <authorList>
            <person name="Liu B."/>
            <person name="Wang J."/>
            <person name="Zhu Y."/>
            <person name="Liu G."/>
            <person name="Chen Q."/>
            <person name="Chen Z."/>
            <person name="Lan J."/>
            <person name="Che J."/>
            <person name="Ge C."/>
            <person name="Shi H."/>
            <person name="Pan Z."/>
            <person name="Liu X."/>
        </authorList>
    </citation>
    <scope>NUCLEOTIDE SEQUENCE [LARGE SCALE GENOMIC DNA]</scope>
    <source>
        <strain evidence="4">DSM 16317</strain>
    </source>
</reference>
<dbReference type="EMBL" id="LILB01000001">
    <property type="protein sequence ID" value="KOO52488.1"/>
    <property type="molecule type" value="Genomic_DNA"/>
</dbReference>
<dbReference type="PANTHER" id="PTHR35792:SF1">
    <property type="entry name" value="SLL0268 PROTEIN"/>
    <property type="match status" value="1"/>
</dbReference>
<feature type="compositionally biased region" description="Polar residues" evidence="1">
    <location>
        <begin position="129"/>
        <end position="142"/>
    </location>
</feature>
<accession>A0A0M0LP68</accession>
<dbReference type="InterPro" id="IPR024623">
    <property type="entry name" value="YtxH"/>
</dbReference>
<feature type="transmembrane region" description="Helical" evidence="2">
    <location>
        <begin position="54"/>
        <end position="73"/>
    </location>
</feature>
<evidence type="ECO:0000256" key="2">
    <source>
        <dbReference type="SAM" id="Phobius"/>
    </source>
</evidence>
<dbReference type="AlphaFoldDB" id="A0A0M0LP68"/>
<protein>
    <recommendedName>
        <fullName evidence="5">General stress protein</fullName>
    </recommendedName>
</protein>
<feature type="region of interest" description="Disordered" evidence="1">
    <location>
        <begin position="127"/>
        <end position="149"/>
    </location>
</feature>
<evidence type="ECO:0000313" key="4">
    <source>
        <dbReference type="Proteomes" id="UP000036867"/>
    </source>
</evidence>
<keyword evidence="2" id="KW-0812">Transmembrane</keyword>
<dbReference type="PANTHER" id="PTHR35792">
    <property type="entry name" value="GENERAL STRESS PROTEIN"/>
    <property type="match status" value="1"/>
</dbReference>
<dbReference type="Proteomes" id="UP000036867">
    <property type="component" value="Unassembled WGS sequence"/>
</dbReference>
<dbReference type="GeneID" id="301136220"/>
<keyword evidence="2" id="KW-1133">Transmembrane helix</keyword>